<dbReference type="RefSeq" id="XP_037226106.1">
    <property type="nucleotide sequence ID" value="XM_037358196.1"/>
</dbReference>
<sequence length="1047" mass="118472">MAPLTLAQRNVYADENADFNPTDEHAYISADNTRVVTRRVYESDPRLQDWVPVPDATMDEVDALATSVSSFDVDLDEVVTKRKRYESDDPMEVWKSVSGLFLDEIVRHDGLGQRTQCAVCPTKVNQAGQRFFRCRQCGVQIFCESCVKKQHQWSPLHTIQEWTGSFWTEVSLYHSRVESGGRSGLGAMYQLGHSGATCPFPGNRRSMVVIDVNGIFVVDIQYCDCHNTNGSDMLQQLLRNGWYPATTINPATCATFNVLELFRLLRTIGNLNVHDFMRTLERSGDPTLTCDTPDRYKAFGRMARQFDFLKRMKRAGRAYEADGMATTPPGGLAVLCWACPAEGRNLPEGWRNVKPSQRYLYRLILSIDANFRLKNRLRPNEHQDLSLGSGLGYFVESSSYKDHLRSYVKEKDVSSCVAFAALLQKETRLTTGLRVSGVAGCVCARHGLVRARGLGDLQKGERYANVDWIVACTLWTERLMEYGFAYDIVCQWMINFFKRLAKIREGSADTTTLTTDFDDLEVVFGVPVWHAGAHDLQCRAHLALAYLLGMGKTDGEAMERIWASLNPTSWATKEMGEGGRHDVLEDKVDHLNFEKNLGLGRALSRKLIVAISNAWRQGNEFAEFDQSINKVKRKQWRTLMDNWYKDPTQPNPFVLQGGNAAGPTEREIVQDLKKEELEEVRAGRIPVLEGKMTVVAFIKAGLQLQNLQRRIRAALKNKSLTADRASQIQELRLSLVKQTQAFQKLQLTYMPGVEGLRQADDTKRNPDQPTPPPEDTKLYLPSDLTHTERLQACVQRVVDTEVNLRRGQCTDALVALRAKTLRPDAYDLVSRSQSCITRIVAKYRSAQEAIVKLKGPAFAPEFQKLEDADVNCRVVEENDIEAAQRLRGADGSRGARSEPSTKRLRGKVSWIWQAEIGSEAKEMHDAVRVEWSKARARRVRWNKEVELIREEMKHVLRSLRFAQNEWAARATSARLFVDPEVANGLRAYALRQVELHKRIAEGFYTEWRKSVSDAVKEVMAQDGALYRHLLDGDSEVGGMAELESNNL</sequence>
<gene>
    <name evidence="3" type="ORF">MIND_00126300</name>
</gene>
<reference evidence="3" key="1">
    <citation type="submission" date="2020-05" db="EMBL/GenBank/DDBJ databases">
        <title>Mycena genomes resolve the evolution of fungal bioluminescence.</title>
        <authorList>
            <person name="Tsai I.J."/>
        </authorList>
    </citation>
    <scope>NUCLEOTIDE SEQUENCE</scope>
    <source>
        <strain evidence="3">171206Taipei</strain>
    </source>
</reference>
<dbReference type="AlphaFoldDB" id="A0A8H6WIF9"/>
<dbReference type="GeneID" id="59340712"/>
<dbReference type="Proteomes" id="UP000636479">
    <property type="component" value="Unassembled WGS sequence"/>
</dbReference>
<evidence type="ECO:0000313" key="4">
    <source>
        <dbReference type="Proteomes" id="UP000636479"/>
    </source>
</evidence>
<dbReference type="EMBL" id="JACAZF010000001">
    <property type="protein sequence ID" value="KAF7316083.1"/>
    <property type="molecule type" value="Genomic_DNA"/>
</dbReference>
<dbReference type="OrthoDB" id="3023726at2759"/>
<evidence type="ECO:0000259" key="2">
    <source>
        <dbReference type="Pfam" id="PF18803"/>
    </source>
</evidence>
<evidence type="ECO:0000313" key="3">
    <source>
        <dbReference type="EMBL" id="KAF7316083.1"/>
    </source>
</evidence>
<dbReference type="InterPro" id="IPR041457">
    <property type="entry name" value="CxC2_KDZ-assoc"/>
</dbReference>
<dbReference type="Pfam" id="PF18758">
    <property type="entry name" value="KDZ"/>
    <property type="match status" value="1"/>
</dbReference>
<organism evidence="3 4">
    <name type="scientific">Mycena indigotica</name>
    <dbReference type="NCBI Taxonomy" id="2126181"/>
    <lineage>
        <taxon>Eukaryota</taxon>
        <taxon>Fungi</taxon>
        <taxon>Dikarya</taxon>
        <taxon>Basidiomycota</taxon>
        <taxon>Agaricomycotina</taxon>
        <taxon>Agaricomycetes</taxon>
        <taxon>Agaricomycetidae</taxon>
        <taxon>Agaricales</taxon>
        <taxon>Marasmiineae</taxon>
        <taxon>Mycenaceae</taxon>
        <taxon>Mycena</taxon>
    </lineage>
</organism>
<proteinExistence type="predicted"/>
<feature type="domain" description="CxC2-like cysteine cluster KDZ transposase-associated" evidence="2">
    <location>
        <begin position="185"/>
        <end position="286"/>
    </location>
</feature>
<dbReference type="InterPro" id="IPR040521">
    <property type="entry name" value="KDZ"/>
</dbReference>
<comment type="caution">
    <text evidence="3">The sequence shown here is derived from an EMBL/GenBank/DDBJ whole genome shotgun (WGS) entry which is preliminary data.</text>
</comment>
<dbReference type="Pfam" id="PF18803">
    <property type="entry name" value="CxC2"/>
    <property type="match status" value="1"/>
</dbReference>
<feature type="region of interest" description="Disordered" evidence="1">
    <location>
        <begin position="755"/>
        <end position="778"/>
    </location>
</feature>
<name>A0A8H6WIF9_9AGAR</name>
<accession>A0A8H6WIF9</accession>
<feature type="compositionally biased region" description="Basic and acidic residues" evidence="1">
    <location>
        <begin position="757"/>
        <end position="766"/>
    </location>
</feature>
<keyword evidence="4" id="KW-1185">Reference proteome</keyword>
<dbReference type="PANTHER" id="PTHR33096:SF1">
    <property type="entry name" value="CXC1-LIKE CYSTEINE CLUSTER ASSOCIATED WITH KDZ TRANSPOSASES DOMAIN-CONTAINING PROTEIN"/>
    <property type="match status" value="1"/>
</dbReference>
<protein>
    <submittedName>
        <fullName evidence="3">CxC2 domain-containing protein</fullName>
    </submittedName>
</protein>
<dbReference type="PANTHER" id="PTHR33096">
    <property type="entry name" value="CXC2 DOMAIN-CONTAINING PROTEIN"/>
    <property type="match status" value="1"/>
</dbReference>
<evidence type="ECO:0000256" key="1">
    <source>
        <dbReference type="SAM" id="MobiDB-lite"/>
    </source>
</evidence>